<proteinExistence type="predicted"/>
<evidence type="ECO:0000313" key="9">
    <source>
        <dbReference type="Ensembl" id="ENSCUSP00005014174.1"/>
    </source>
</evidence>
<accession>A0A8C3UGI5</accession>
<keyword evidence="6" id="KW-1279">T cell receptor</keyword>
<dbReference type="GO" id="GO:0042605">
    <property type="term" value="F:peptide antigen binding"/>
    <property type="evidence" value="ECO:0007669"/>
    <property type="project" value="TreeGrafter"/>
</dbReference>
<evidence type="ECO:0000256" key="3">
    <source>
        <dbReference type="ARBA" id="ARBA00023130"/>
    </source>
</evidence>
<keyword evidence="1 7" id="KW-0732">Signal</keyword>
<evidence type="ECO:0000256" key="2">
    <source>
        <dbReference type="ARBA" id="ARBA00022859"/>
    </source>
</evidence>
<keyword evidence="5" id="KW-0393">Immunoglobulin domain</keyword>
<feature type="signal peptide" evidence="7">
    <location>
        <begin position="1"/>
        <end position="21"/>
    </location>
</feature>
<dbReference type="SUPFAM" id="SSF48726">
    <property type="entry name" value="Immunoglobulin"/>
    <property type="match status" value="1"/>
</dbReference>
<reference evidence="9" key="1">
    <citation type="submission" date="2020-10" db="EMBL/GenBank/DDBJ databases">
        <title>Catharus ustulatus (Swainson's thrush) genome, bCatUst1, primary haplotype v2.</title>
        <authorList>
            <person name="Delmore K."/>
            <person name="Vafadar M."/>
            <person name="Formenti G."/>
            <person name="Chow W."/>
            <person name="Pelan S."/>
            <person name="Howe K."/>
            <person name="Rhie A."/>
            <person name="Mountcastle J."/>
            <person name="Haase B."/>
            <person name="Fedrigo O."/>
            <person name="Jarvis E.D."/>
        </authorList>
    </citation>
    <scope>NUCLEOTIDE SEQUENCE [LARGE SCALE GENOMIC DNA]</scope>
</reference>
<keyword evidence="2" id="KW-0391">Immunity</keyword>
<evidence type="ECO:0000256" key="7">
    <source>
        <dbReference type="SAM" id="SignalP"/>
    </source>
</evidence>
<dbReference type="AlphaFoldDB" id="A0A8C3UGI5"/>
<dbReference type="InterPro" id="IPR013106">
    <property type="entry name" value="Ig_V-set"/>
</dbReference>
<dbReference type="Gene3D" id="2.60.40.10">
    <property type="entry name" value="Immunoglobulins"/>
    <property type="match status" value="1"/>
</dbReference>
<dbReference type="InterPro" id="IPR036179">
    <property type="entry name" value="Ig-like_dom_sf"/>
</dbReference>
<dbReference type="Ensembl" id="ENSCUST00005014733.1">
    <property type="protein sequence ID" value="ENSCUSP00005014174.1"/>
    <property type="gene ID" value="ENSCUSG00005009132.1"/>
</dbReference>
<keyword evidence="4" id="KW-0675">Receptor</keyword>
<evidence type="ECO:0000256" key="5">
    <source>
        <dbReference type="ARBA" id="ARBA00023319"/>
    </source>
</evidence>
<keyword evidence="3" id="KW-1064">Adaptive immunity</keyword>
<evidence type="ECO:0000256" key="1">
    <source>
        <dbReference type="ARBA" id="ARBA00022729"/>
    </source>
</evidence>
<organism evidence="9 10">
    <name type="scientific">Catharus ustulatus</name>
    <name type="common">Russet-backed thrush</name>
    <name type="synonym">Hylocichla ustulatus</name>
    <dbReference type="NCBI Taxonomy" id="91951"/>
    <lineage>
        <taxon>Eukaryota</taxon>
        <taxon>Metazoa</taxon>
        <taxon>Chordata</taxon>
        <taxon>Craniata</taxon>
        <taxon>Vertebrata</taxon>
        <taxon>Euteleostomi</taxon>
        <taxon>Archelosauria</taxon>
        <taxon>Archosauria</taxon>
        <taxon>Dinosauria</taxon>
        <taxon>Saurischia</taxon>
        <taxon>Theropoda</taxon>
        <taxon>Coelurosauria</taxon>
        <taxon>Aves</taxon>
        <taxon>Neognathae</taxon>
        <taxon>Neoaves</taxon>
        <taxon>Telluraves</taxon>
        <taxon>Australaves</taxon>
        <taxon>Passeriformes</taxon>
        <taxon>Turdidae</taxon>
        <taxon>Catharus</taxon>
    </lineage>
</organism>
<evidence type="ECO:0000256" key="6">
    <source>
        <dbReference type="ARBA" id="ARBA00043266"/>
    </source>
</evidence>
<dbReference type="GO" id="GO:0042101">
    <property type="term" value="C:T cell receptor complex"/>
    <property type="evidence" value="ECO:0007669"/>
    <property type="project" value="UniProtKB-KW"/>
</dbReference>
<evidence type="ECO:0000259" key="8">
    <source>
        <dbReference type="Pfam" id="PF07686"/>
    </source>
</evidence>
<protein>
    <recommendedName>
        <fullName evidence="8">Immunoglobulin V-set domain-containing protein</fullName>
    </recommendedName>
</protein>
<sequence>QSIFLCLFILILLLSPQDMSAVSAVPYFSSFNVYSQTLSNLPQQPSNSNFYGLHWYQLQKNQSPQLVSYQSGTGPKQSGRITTHLNTTGKYSVLKVEEVQVSDSALYLCADLSLALLPLLASFSHTTLNPPLLN</sequence>
<keyword evidence="10" id="KW-1185">Reference proteome</keyword>
<dbReference type="Proteomes" id="UP000694563">
    <property type="component" value="Chromosome 23"/>
</dbReference>
<feature type="chain" id="PRO_5034080948" description="Immunoglobulin V-set domain-containing protein" evidence="7">
    <location>
        <begin position="22"/>
        <end position="134"/>
    </location>
</feature>
<evidence type="ECO:0000256" key="4">
    <source>
        <dbReference type="ARBA" id="ARBA00023170"/>
    </source>
</evidence>
<dbReference type="InterPro" id="IPR051006">
    <property type="entry name" value="TCR_variable_domain"/>
</dbReference>
<dbReference type="PANTHER" id="PTHR19343:SF26">
    <property type="entry name" value="T CELL RECEPTOR ALPHA VARIABLE 1-1"/>
    <property type="match status" value="1"/>
</dbReference>
<reference evidence="9" key="3">
    <citation type="submission" date="2025-09" db="UniProtKB">
        <authorList>
            <consortium name="Ensembl"/>
        </authorList>
    </citation>
    <scope>IDENTIFICATION</scope>
</reference>
<name>A0A8C3UGI5_CATUS</name>
<dbReference type="Pfam" id="PF07686">
    <property type="entry name" value="V-set"/>
    <property type="match status" value="1"/>
</dbReference>
<dbReference type="GO" id="GO:0002250">
    <property type="term" value="P:adaptive immune response"/>
    <property type="evidence" value="ECO:0007669"/>
    <property type="project" value="UniProtKB-KW"/>
</dbReference>
<evidence type="ECO:0000313" key="10">
    <source>
        <dbReference type="Proteomes" id="UP000694563"/>
    </source>
</evidence>
<reference evidence="9" key="2">
    <citation type="submission" date="2025-08" db="UniProtKB">
        <authorList>
            <consortium name="Ensembl"/>
        </authorList>
    </citation>
    <scope>IDENTIFICATION</scope>
</reference>
<dbReference type="InterPro" id="IPR013783">
    <property type="entry name" value="Ig-like_fold"/>
</dbReference>
<feature type="domain" description="Immunoglobulin V-set" evidence="8">
    <location>
        <begin position="46"/>
        <end position="110"/>
    </location>
</feature>
<dbReference type="PANTHER" id="PTHR19343">
    <property type="entry name" value="T CELL RECEPTOR ALPHA VARIABLE 1-2"/>
    <property type="match status" value="1"/>
</dbReference>